<dbReference type="InterPro" id="IPR001842">
    <property type="entry name" value="Peptidase_M36"/>
</dbReference>
<evidence type="ECO:0000256" key="5">
    <source>
        <dbReference type="ARBA" id="ARBA00022723"/>
    </source>
</evidence>
<comment type="similarity">
    <text evidence="2 12">Belongs to the peptidase M36 family.</text>
</comment>
<dbReference type="Gene3D" id="3.10.170.10">
    <property type="match status" value="1"/>
</dbReference>
<evidence type="ECO:0000256" key="8">
    <source>
        <dbReference type="ARBA" id="ARBA00023049"/>
    </source>
</evidence>
<feature type="binding site" evidence="11">
    <location>
        <position position="426"/>
    </location>
    <ligand>
        <name>Zn(2+)</name>
        <dbReference type="ChEBI" id="CHEBI:29105"/>
        <note>catalytic</note>
    </ligand>
</feature>
<evidence type="ECO:0000313" key="14">
    <source>
        <dbReference type="Proteomes" id="UP000305067"/>
    </source>
</evidence>
<feature type="signal peptide" evidence="12">
    <location>
        <begin position="1"/>
        <end position="26"/>
    </location>
</feature>
<comment type="cofactor">
    <cofactor evidence="11">
        <name>Zn(2+)</name>
        <dbReference type="ChEBI" id="CHEBI:29105"/>
    </cofactor>
    <text evidence="11">Binds 1 zinc ion per subunit.</text>
</comment>
<dbReference type="PANTHER" id="PTHR33478">
    <property type="entry name" value="EXTRACELLULAR METALLOPROTEINASE MEP"/>
    <property type="match status" value="1"/>
</dbReference>
<evidence type="ECO:0000256" key="1">
    <source>
        <dbReference type="ARBA" id="ARBA00004613"/>
    </source>
</evidence>
<dbReference type="AlphaFoldDB" id="A0A5C3Q1G6"/>
<reference evidence="13 14" key="1">
    <citation type="journal article" date="2019" name="Nat. Ecol. Evol.">
        <title>Megaphylogeny resolves global patterns of mushroom evolution.</title>
        <authorList>
            <person name="Varga T."/>
            <person name="Krizsan K."/>
            <person name="Foldi C."/>
            <person name="Dima B."/>
            <person name="Sanchez-Garcia M."/>
            <person name="Sanchez-Ramirez S."/>
            <person name="Szollosi G.J."/>
            <person name="Szarkandi J.G."/>
            <person name="Papp V."/>
            <person name="Albert L."/>
            <person name="Andreopoulos W."/>
            <person name="Angelini C."/>
            <person name="Antonin V."/>
            <person name="Barry K.W."/>
            <person name="Bougher N.L."/>
            <person name="Buchanan P."/>
            <person name="Buyck B."/>
            <person name="Bense V."/>
            <person name="Catcheside P."/>
            <person name="Chovatia M."/>
            <person name="Cooper J."/>
            <person name="Damon W."/>
            <person name="Desjardin D."/>
            <person name="Finy P."/>
            <person name="Geml J."/>
            <person name="Haridas S."/>
            <person name="Hughes K."/>
            <person name="Justo A."/>
            <person name="Karasinski D."/>
            <person name="Kautmanova I."/>
            <person name="Kiss B."/>
            <person name="Kocsube S."/>
            <person name="Kotiranta H."/>
            <person name="LaButti K.M."/>
            <person name="Lechner B.E."/>
            <person name="Liimatainen K."/>
            <person name="Lipzen A."/>
            <person name="Lukacs Z."/>
            <person name="Mihaltcheva S."/>
            <person name="Morgado L.N."/>
            <person name="Niskanen T."/>
            <person name="Noordeloos M.E."/>
            <person name="Ohm R.A."/>
            <person name="Ortiz-Santana B."/>
            <person name="Ovrebo C."/>
            <person name="Racz N."/>
            <person name="Riley R."/>
            <person name="Savchenko A."/>
            <person name="Shiryaev A."/>
            <person name="Soop K."/>
            <person name="Spirin V."/>
            <person name="Szebenyi C."/>
            <person name="Tomsovsky M."/>
            <person name="Tulloss R.E."/>
            <person name="Uehling J."/>
            <person name="Grigoriev I.V."/>
            <person name="Vagvolgyi C."/>
            <person name="Papp T."/>
            <person name="Martin F.M."/>
            <person name="Miettinen O."/>
            <person name="Hibbett D.S."/>
            <person name="Nagy L.G."/>
        </authorList>
    </citation>
    <scope>NUCLEOTIDE SEQUENCE [LARGE SCALE GENOMIC DNA]</scope>
    <source>
        <strain evidence="13 14">CBS 309.79</strain>
    </source>
</reference>
<evidence type="ECO:0000256" key="12">
    <source>
        <dbReference type="RuleBase" id="RU364017"/>
    </source>
</evidence>
<accession>A0A5C3Q1G6</accession>
<evidence type="ECO:0000256" key="2">
    <source>
        <dbReference type="ARBA" id="ARBA00006006"/>
    </source>
</evidence>
<evidence type="ECO:0000256" key="4">
    <source>
        <dbReference type="ARBA" id="ARBA00022670"/>
    </source>
</evidence>
<protein>
    <recommendedName>
        <fullName evidence="12">Extracellular metalloproteinase</fullName>
        <ecNumber evidence="12">3.4.24.-</ecNumber>
    </recommendedName>
    <alternativeName>
        <fullName evidence="12">Fungalysin</fullName>
    </alternativeName>
</protein>
<feature type="binding site" evidence="11">
    <location>
        <position position="455"/>
    </location>
    <ligand>
        <name>Zn(2+)</name>
        <dbReference type="ChEBI" id="CHEBI:29105"/>
        <note>catalytic</note>
    </ligand>
</feature>
<dbReference type="GO" id="GO:0005615">
    <property type="term" value="C:extracellular space"/>
    <property type="evidence" value="ECO:0007669"/>
    <property type="project" value="InterPro"/>
</dbReference>
<keyword evidence="3 12" id="KW-0964">Secreted</keyword>
<keyword evidence="8 12" id="KW-0482">Metalloprotease</keyword>
<dbReference type="GO" id="GO:0008270">
    <property type="term" value="F:zinc ion binding"/>
    <property type="evidence" value="ECO:0007669"/>
    <property type="project" value="InterPro"/>
</dbReference>
<feature type="binding site" evidence="11">
    <location>
        <position position="430"/>
    </location>
    <ligand>
        <name>Zn(2+)</name>
        <dbReference type="ChEBI" id="CHEBI:29105"/>
        <note>catalytic</note>
    </ligand>
</feature>
<keyword evidence="12" id="KW-0732">Signal</keyword>
<sequence>MVYLNKLLTSSVYLAVLYANAVTAAAAPAPGETANPLTTRVHSIGKRGLKLTAFSPSSTFETFENGIDHPSSNNFAPVSLEESTLAFIKDRLSSNGLRKSGAAEVNVKYRDGFKEGESSYAYVQQEHDGIVFANAVGNVAFKGDKVVAFGNSFVEPAYIADSTPTVTLEEAISTAEALLEGTRLPSSDAAPKLEYVVLEDGSVILAHVVQIRNEDRTTWWQAYVNAHSGEVKSVVDFVAHATYRALPLERQYPTQGFELIEDPQLKYGSVPSPDGWHFVMTAFNMTETAGNNVVSYKNFQSGATRQQGTGGLPRLFDYPADLNLDATAQSNVDAANVNTFYVVNELHDIWYLYGFTEQAYNFQGDNYGRGGKQYDRVMVSVQDSRAYNNAFFATPPDGQGGEMMLHLWNYHRIPQDISLSNDVVIHEYTHGLTNRLTGGGTATCLSTSESLGLGEGWSDAMADWVSVQSDSMSGGRLRDYEIGAWAWANSPRGLREFAYSVDPKIAFHTYADVAWLISGQHRVGTVWANILHNVHAQLLSAHGYGAEAKSNPGSRAGNAVFLHLFVDALKLQPCNPSFVDARAAWIQADANRYKGENRCLLWRVFASKGLGVNAVSGVYVDDGSVPSDC</sequence>
<evidence type="ECO:0000256" key="7">
    <source>
        <dbReference type="ARBA" id="ARBA00022833"/>
    </source>
</evidence>
<feature type="binding site" evidence="11">
    <location>
        <position position="240"/>
    </location>
    <ligand>
        <name>Zn(2+)</name>
        <dbReference type="ChEBI" id="CHEBI:29105"/>
        <note>catalytic</note>
    </ligand>
</feature>
<dbReference type="SUPFAM" id="SSF55486">
    <property type="entry name" value="Metalloproteases ('zincins'), catalytic domain"/>
    <property type="match status" value="1"/>
</dbReference>
<feature type="active site" evidence="10">
    <location>
        <position position="427"/>
    </location>
</feature>
<keyword evidence="4 12" id="KW-0645">Protease</keyword>
<evidence type="ECO:0000256" key="9">
    <source>
        <dbReference type="ARBA" id="ARBA00023145"/>
    </source>
</evidence>
<evidence type="ECO:0000256" key="6">
    <source>
        <dbReference type="ARBA" id="ARBA00022801"/>
    </source>
</evidence>
<organism evidence="13 14">
    <name type="scientific">Pterulicium gracile</name>
    <dbReference type="NCBI Taxonomy" id="1884261"/>
    <lineage>
        <taxon>Eukaryota</taxon>
        <taxon>Fungi</taxon>
        <taxon>Dikarya</taxon>
        <taxon>Basidiomycota</taxon>
        <taxon>Agaricomycotina</taxon>
        <taxon>Agaricomycetes</taxon>
        <taxon>Agaricomycetidae</taxon>
        <taxon>Agaricales</taxon>
        <taxon>Pleurotineae</taxon>
        <taxon>Pterulaceae</taxon>
        <taxon>Pterulicium</taxon>
    </lineage>
</organism>
<name>A0A5C3Q1G6_9AGAR</name>
<dbReference type="Pfam" id="PF02128">
    <property type="entry name" value="Peptidase_M36"/>
    <property type="match status" value="1"/>
</dbReference>
<dbReference type="GO" id="GO:0006508">
    <property type="term" value="P:proteolysis"/>
    <property type="evidence" value="ECO:0007669"/>
    <property type="project" value="UniProtKB-KW"/>
</dbReference>
<comment type="subcellular location">
    <subcellularLocation>
        <location evidence="1 12">Secreted</location>
    </subcellularLocation>
</comment>
<keyword evidence="5 11" id="KW-0479">Metal-binding</keyword>
<feature type="chain" id="PRO_5023128104" description="Extracellular metalloproteinase" evidence="12">
    <location>
        <begin position="27"/>
        <end position="629"/>
    </location>
</feature>
<evidence type="ECO:0000256" key="3">
    <source>
        <dbReference type="ARBA" id="ARBA00022525"/>
    </source>
</evidence>
<keyword evidence="7 11" id="KW-0862">Zinc</keyword>
<dbReference type="Gene3D" id="1.10.390.10">
    <property type="entry name" value="Neutral Protease Domain 2"/>
    <property type="match status" value="1"/>
</dbReference>
<evidence type="ECO:0000256" key="11">
    <source>
        <dbReference type="PIRSR" id="PIRSR601842-2"/>
    </source>
</evidence>
<dbReference type="EC" id="3.4.24.-" evidence="12"/>
<proteinExistence type="inferred from homology"/>
<dbReference type="PANTHER" id="PTHR33478:SF1">
    <property type="entry name" value="EXTRACELLULAR METALLOPROTEINASE MEP"/>
    <property type="match status" value="1"/>
</dbReference>
<dbReference type="EMBL" id="ML178873">
    <property type="protein sequence ID" value="TFK95812.1"/>
    <property type="molecule type" value="Genomic_DNA"/>
</dbReference>
<evidence type="ECO:0000256" key="10">
    <source>
        <dbReference type="PIRSR" id="PIRSR601842-1"/>
    </source>
</evidence>
<keyword evidence="14" id="KW-1185">Reference proteome</keyword>
<keyword evidence="6 12" id="KW-0378">Hydrolase</keyword>
<dbReference type="Proteomes" id="UP000305067">
    <property type="component" value="Unassembled WGS sequence"/>
</dbReference>
<dbReference type="InterPro" id="IPR027268">
    <property type="entry name" value="Peptidase_M4/M1_CTD_sf"/>
</dbReference>
<evidence type="ECO:0000313" key="13">
    <source>
        <dbReference type="EMBL" id="TFK95812.1"/>
    </source>
</evidence>
<dbReference type="CDD" id="cd09596">
    <property type="entry name" value="M36"/>
    <property type="match status" value="1"/>
</dbReference>
<dbReference type="OrthoDB" id="3227768at2759"/>
<dbReference type="InterPro" id="IPR050371">
    <property type="entry name" value="Fungal_virulence_M36"/>
</dbReference>
<dbReference type="GO" id="GO:0004222">
    <property type="term" value="F:metalloendopeptidase activity"/>
    <property type="evidence" value="ECO:0007669"/>
    <property type="project" value="InterPro"/>
</dbReference>
<gene>
    <name evidence="13" type="ORF">BDV98DRAFT_555936</name>
</gene>
<keyword evidence="9 12" id="KW-0865">Zymogen</keyword>
<dbReference type="PRINTS" id="PR00999">
    <property type="entry name" value="FUNGALYSIN"/>
</dbReference>